<gene>
    <name evidence="2" type="ORF">EVAR_52456_1</name>
</gene>
<feature type="region of interest" description="Disordered" evidence="1">
    <location>
        <begin position="89"/>
        <end position="117"/>
    </location>
</feature>
<organism evidence="2 3">
    <name type="scientific">Eumeta variegata</name>
    <name type="common">Bagworm moth</name>
    <name type="synonym">Eumeta japonica</name>
    <dbReference type="NCBI Taxonomy" id="151549"/>
    <lineage>
        <taxon>Eukaryota</taxon>
        <taxon>Metazoa</taxon>
        <taxon>Ecdysozoa</taxon>
        <taxon>Arthropoda</taxon>
        <taxon>Hexapoda</taxon>
        <taxon>Insecta</taxon>
        <taxon>Pterygota</taxon>
        <taxon>Neoptera</taxon>
        <taxon>Endopterygota</taxon>
        <taxon>Lepidoptera</taxon>
        <taxon>Glossata</taxon>
        <taxon>Ditrysia</taxon>
        <taxon>Tineoidea</taxon>
        <taxon>Psychidae</taxon>
        <taxon>Oiketicinae</taxon>
        <taxon>Eumeta</taxon>
    </lineage>
</organism>
<evidence type="ECO:0000256" key="1">
    <source>
        <dbReference type="SAM" id="MobiDB-lite"/>
    </source>
</evidence>
<comment type="caution">
    <text evidence="2">The sequence shown here is derived from an EMBL/GenBank/DDBJ whole genome shotgun (WGS) entry which is preliminary data.</text>
</comment>
<protein>
    <submittedName>
        <fullName evidence="2">Uncharacterized protein</fullName>
    </submittedName>
</protein>
<feature type="compositionally biased region" description="Basic and acidic residues" evidence="1">
    <location>
        <begin position="101"/>
        <end position="117"/>
    </location>
</feature>
<sequence>MKEPRLKKKHKQWNPLRGVNWRLMPVGRINNVYCFGDAAGLAARHAEDNYNGFFKGRRHVTRRYGIARCAISRFVALIVPVKAFAERNIDEATPHGSNSGRVERRASPQPDRLARSF</sequence>
<proteinExistence type="predicted"/>
<dbReference type="EMBL" id="BGZK01001518">
    <property type="protein sequence ID" value="GBP81557.1"/>
    <property type="molecule type" value="Genomic_DNA"/>
</dbReference>
<accession>A0A4C1Z4I8</accession>
<dbReference type="Proteomes" id="UP000299102">
    <property type="component" value="Unassembled WGS sequence"/>
</dbReference>
<evidence type="ECO:0000313" key="2">
    <source>
        <dbReference type="EMBL" id="GBP81557.1"/>
    </source>
</evidence>
<reference evidence="2 3" key="1">
    <citation type="journal article" date="2019" name="Commun. Biol.">
        <title>The bagworm genome reveals a unique fibroin gene that provides high tensile strength.</title>
        <authorList>
            <person name="Kono N."/>
            <person name="Nakamura H."/>
            <person name="Ohtoshi R."/>
            <person name="Tomita M."/>
            <person name="Numata K."/>
            <person name="Arakawa K."/>
        </authorList>
    </citation>
    <scope>NUCLEOTIDE SEQUENCE [LARGE SCALE GENOMIC DNA]</scope>
</reference>
<dbReference type="AlphaFoldDB" id="A0A4C1Z4I8"/>
<keyword evidence="3" id="KW-1185">Reference proteome</keyword>
<evidence type="ECO:0000313" key="3">
    <source>
        <dbReference type="Proteomes" id="UP000299102"/>
    </source>
</evidence>
<name>A0A4C1Z4I8_EUMVA</name>